<keyword evidence="3" id="KW-1185">Reference proteome</keyword>
<dbReference type="EMBL" id="JBHTCP010000009">
    <property type="protein sequence ID" value="MFC7371048.1"/>
    <property type="molecule type" value="Genomic_DNA"/>
</dbReference>
<dbReference type="RefSeq" id="WP_379747216.1">
    <property type="nucleotide sequence ID" value="NZ_JBHTCP010000009.1"/>
</dbReference>
<organism evidence="2 3">
    <name type="scientific">Fictibacillus iocasae</name>
    <dbReference type="NCBI Taxonomy" id="2715437"/>
    <lineage>
        <taxon>Bacteria</taxon>
        <taxon>Bacillati</taxon>
        <taxon>Bacillota</taxon>
        <taxon>Bacilli</taxon>
        <taxon>Bacillales</taxon>
        <taxon>Fictibacillaceae</taxon>
        <taxon>Fictibacillus</taxon>
    </lineage>
</organism>
<name>A0ABW2NPC5_9BACL</name>
<accession>A0ABW2NPC5</accession>
<keyword evidence="1" id="KW-0472">Membrane</keyword>
<reference evidence="3" key="1">
    <citation type="journal article" date="2019" name="Int. J. Syst. Evol. Microbiol.">
        <title>The Global Catalogue of Microorganisms (GCM) 10K type strain sequencing project: providing services to taxonomists for standard genome sequencing and annotation.</title>
        <authorList>
            <consortium name="The Broad Institute Genomics Platform"/>
            <consortium name="The Broad Institute Genome Sequencing Center for Infectious Disease"/>
            <person name="Wu L."/>
            <person name="Ma J."/>
        </authorList>
    </citation>
    <scope>NUCLEOTIDE SEQUENCE [LARGE SCALE GENOMIC DNA]</scope>
    <source>
        <strain evidence="3">NBRC 106396</strain>
    </source>
</reference>
<protein>
    <submittedName>
        <fullName evidence="2">DUF4030 domain-containing protein</fullName>
    </submittedName>
</protein>
<evidence type="ECO:0000313" key="2">
    <source>
        <dbReference type="EMBL" id="MFC7371048.1"/>
    </source>
</evidence>
<sequence length="349" mass="40053">MEDKLNHLEKMMKTTVLREITFDQKLKNRISNELQKKKSVRKPINKVMGTAIAAAVIIGSFFTAVNISPAFAETVSKLPLLSLMFHEKDPVQLVHEELREKKYNIDAVGVTYQPKKEMMISIVGSDQYYRKVKYEVEKIAESLLAKNGLDAYRVKVYQSIEYVDEPQSPEWMQWEKDAETLRESIKAALAKAGISVRQVDVNTASPDLDDKRVQIEIVDTEKRVPEIKSLIRSTVKDAGFKEMPIEVYKINLAKQEQEGRWSDILSAISVDLMGKKDYRVTGLGYSVHPSPRIEIRTEVKSTDPDAESFARDLHNKVIQFLQEDEMKKKVRGDDYKIEILSRDKKIISE</sequence>
<keyword evidence="1" id="KW-0812">Transmembrane</keyword>
<feature type="transmembrane region" description="Helical" evidence="1">
    <location>
        <begin position="47"/>
        <end position="67"/>
    </location>
</feature>
<evidence type="ECO:0000313" key="3">
    <source>
        <dbReference type="Proteomes" id="UP001596549"/>
    </source>
</evidence>
<dbReference type="Proteomes" id="UP001596549">
    <property type="component" value="Unassembled WGS sequence"/>
</dbReference>
<gene>
    <name evidence="2" type="ORF">ACFQPF_05110</name>
</gene>
<comment type="caution">
    <text evidence="2">The sequence shown here is derived from an EMBL/GenBank/DDBJ whole genome shotgun (WGS) entry which is preliminary data.</text>
</comment>
<evidence type="ECO:0000256" key="1">
    <source>
        <dbReference type="SAM" id="Phobius"/>
    </source>
</evidence>
<proteinExistence type="predicted"/>
<keyword evidence="1" id="KW-1133">Transmembrane helix</keyword>